<dbReference type="InterPro" id="IPR033121">
    <property type="entry name" value="PEPTIDASE_A1"/>
</dbReference>
<reference evidence="4" key="1">
    <citation type="submission" date="2023-07" db="EMBL/GenBank/DDBJ databases">
        <title>A chromosome-level genome assembly of Lolium multiflorum.</title>
        <authorList>
            <person name="Chen Y."/>
            <person name="Copetti D."/>
            <person name="Kolliker R."/>
            <person name="Studer B."/>
        </authorList>
    </citation>
    <scope>NUCLEOTIDE SEQUENCE</scope>
    <source>
        <strain evidence="4">02402/16</strain>
        <tissue evidence="4">Leaf</tissue>
    </source>
</reference>
<dbReference type="Proteomes" id="UP001231189">
    <property type="component" value="Unassembled WGS sequence"/>
</dbReference>
<dbReference type="PANTHER" id="PTHR13683:SF716">
    <property type="entry name" value="OS06G0119600 PROTEIN"/>
    <property type="match status" value="1"/>
</dbReference>
<name>A0AAD8X0B0_LOLMU</name>
<dbReference type="EMBL" id="JAUUTY010000002">
    <property type="protein sequence ID" value="KAK1685156.1"/>
    <property type="molecule type" value="Genomic_DNA"/>
</dbReference>
<evidence type="ECO:0000256" key="1">
    <source>
        <dbReference type="ARBA" id="ARBA00007447"/>
    </source>
</evidence>
<dbReference type="InterPro" id="IPR021109">
    <property type="entry name" value="Peptidase_aspartic_dom_sf"/>
</dbReference>
<gene>
    <name evidence="4" type="ORF">QYE76_046004</name>
</gene>
<feature type="domain" description="Peptidase A1" evidence="3">
    <location>
        <begin position="112"/>
        <end position="190"/>
    </location>
</feature>
<dbReference type="Gene3D" id="2.40.70.10">
    <property type="entry name" value="Acid Proteases"/>
    <property type="match status" value="1"/>
</dbReference>
<comment type="similarity">
    <text evidence="1">Belongs to the peptidase A1 family.</text>
</comment>
<feature type="transmembrane region" description="Helical" evidence="2">
    <location>
        <begin position="101"/>
        <end position="123"/>
    </location>
</feature>
<keyword evidence="2" id="KW-0812">Transmembrane</keyword>
<dbReference type="InterPro" id="IPR032861">
    <property type="entry name" value="TAXi_N"/>
</dbReference>
<dbReference type="AlphaFoldDB" id="A0AAD8X0B0"/>
<evidence type="ECO:0000313" key="5">
    <source>
        <dbReference type="Proteomes" id="UP001231189"/>
    </source>
</evidence>
<accession>A0AAD8X0B0</accession>
<evidence type="ECO:0000256" key="2">
    <source>
        <dbReference type="SAM" id="Phobius"/>
    </source>
</evidence>
<keyword evidence="5" id="KW-1185">Reference proteome</keyword>
<protein>
    <recommendedName>
        <fullName evidence="3">Peptidase A1 domain-containing protein</fullName>
    </recommendedName>
</protein>
<dbReference type="Pfam" id="PF14543">
    <property type="entry name" value="TAXi_N"/>
    <property type="match status" value="1"/>
</dbReference>
<keyword evidence="2" id="KW-1133">Transmembrane helix</keyword>
<dbReference type="PROSITE" id="PS51767">
    <property type="entry name" value="PEPTIDASE_A1"/>
    <property type="match status" value="1"/>
</dbReference>
<organism evidence="4 5">
    <name type="scientific">Lolium multiflorum</name>
    <name type="common">Italian ryegrass</name>
    <name type="synonym">Lolium perenne subsp. multiflorum</name>
    <dbReference type="NCBI Taxonomy" id="4521"/>
    <lineage>
        <taxon>Eukaryota</taxon>
        <taxon>Viridiplantae</taxon>
        <taxon>Streptophyta</taxon>
        <taxon>Embryophyta</taxon>
        <taxon>Tracheophyta</taxon>
        <taxon>Spermatophyta</taxon>
        <taxon>Magnoliopsida</taxon>
        <taxon>Liliopsida</taxon>
        <taxon>Poales</taxon>
        <taxon>Poaceae</taxon>
        <taxon>BOP clade</taxon>
        <taxon>Pooideae</taxon>
        <taxon>Poodae</taxon>
        <taxon>Poeae</taxon>
        <taxon>Poeae Chloroplast Group 2 (Poeae type)</taxon>
        <taxon>Loliodinae</taxon>
        <taxon>Loliinae</taxon>
        <taxon>Lolium</taxon>
    </lineage>
</organism>
<comment type="caution">
    <text evidence="4">The sequence shown here is derived from an EMBL/GenBank/DDBJ whole genome shotgun (WGS) entry which is preliminary data.</text>
</comment>
<dbReference type="PANTHER" id="PTHR13683">
    <property type="entry name" value="ASPARTYL PROTEASES"/>
    <property type="match status" value="1"/>
</dbReference>
<proteinExistence type="inferred from homology"/>
<dbReference type="InterPro" id="IPR001461">
    <property type="entry name" value="Aspartic_peptidase_A1"/>
</dbReference>
<evidence type="ECO:0000313" key="4">
    <source>
        <dbReference type="EMBL" id="KAK1685156.1"/>
    </source>
</evidence>
<dbReference type="SUPFAM" id="SSF50630">
    <property type="entry name" value="Acid proteases"/>
    <property type="match status" value="1"/>
</dbReference>
<sequence>MGFAAASRKVFRIVALGAGFRDEALSRRKEQRGATRGAQGAAARALGRAALSPGCLVAPLRYLFGLRKLRANRTLGESFVQFREYFLTRIYETKNSRKQQWLFGILLIGTFEYLSLGIGSAVFGKKVIMDTGNDMSWMRCNTQDGGPFDPRASRSYTPFSCSSGECAKLGKLGSGCSNGQCRYAVQYYGD</sequence>
<evidence type="ECO:0000259" key="3">
    <source>
        <dbReference type="PROSITE" id="PS51767"/>
    </source>
</evidence>
<dbReference type="GO" id="GO:0004190">
    <property type="term" value="F:aspartic-type endopeptidase activity"/>
    <property type="evidence" value="ECO:0007669"/>
    <property type="project" value="InterPro"/>
</dbReference>
<keyword evidence="2" id="KW-0472">Membrane</keyword>
<dbReference type="GO" id="GO:0006508">
    <property type="term" value="P:proteolysis"/>
    <property type="evidence" value="ECO:0007669"/>
    <property type="project" value="InterPro"/>
</dbReference>